<evidence type="ECO:0000256" key="4">
    <source>
        <dbReference type="ARBA" id="ARBA00022692"/>
    </source>
</evidence>
<keyword evidence="6 8" id="KW-0472">Membrane</keyword>
<dbReference type="InterPro" id="IPR008969">
    <property type="entry name" value="CarboxyPept-like_regulatory"/>
</dbReference>
<dbReference type="NCBIfam" id="TIGR04056">
    <property type="entry name" value="OMP_RagA_SusC"/>
    <property type="match status" value="1"/>
</dbReference>
<dbReference type="InterPro" id="IPR037066">
    <property type="entry name" value="Plug_dom_sf"/>
</dbReference>
<evidence type="ECO:0000256" key="2">
    <source>
        <dbReference type="ARBA" id="ARBA00022448"/>
    </source>
</evidence>
<dbReference type="PROSITE" id="PS52016">
    <property type="entry name" value="TONB_DEPENDENT_REC_3"/>
    <property type="match status" value="1"/>
</dbReference>
<organism evidence="13 14">
    <name type="scientific">Alistipes communis</name>
    <dbReference type="NCBI Taxonomy" id="2585118"/>
    <lineage>
        <taxon>Bacteria</taxon>
        <taxon>Pseudomonadati</taxon>
        <taxon>Bacteroidota</taxon>
        <taxon>Bacteroidia</taxon>
        <taxon>Bacteroidales</taxon>
        <taxon>Rikenellaceae</taxon>
        <taxon>Alistipes</taxon>
    </lineage>
</organism>
<comment type="similarity">
    <text evidence="8 9">Belongs to the TonB-dependent receptor family.</text>
</comment>
<dbReference type="Gene3D" id="2.60.40.1120">
    <property type="entry name" value="Carboxypeptidase-like, regulatory domain"/>
    <property type="match status" value="1"/>
</dbReference>
<keyword evidence="10" id="KW-0732">Signal</keyword>
<evidence type="ECO:0000259" key="11">
    <source>
        <dbReference type="Pfam" id="PF00593"/>
    </source>
</evidence>
<dbReference type="InterPro" id="IPR036942">
    <property type="entry name" value="Beta-barrel_TonB_sf"/>
</dbReference>
<dbReference type="SUPFAM" id="SSF56935">
    <property type="entry name" value="Porins"/>
    <property type="match status" value="1"/>
</dbReference>
<dbReference type="KEGG" id="acou:A5CBH24_08680"/>
<dbReference type="GeneID" id="78341586"/>
<feature type="signal peptide" evidence="10">
    <location>
        <begin position="1"/>
        <end position="29"/>
    </location>
</feature>
<accession>A0A4Y1WS61</accession>
<dbReference type="InterPro" id="IPR012910">
    <property type="entry name" value="Plug_dom"/>
</dbReference>
<proteinExistence type="inferred from homology"/>
<dbReference type="SUPFAM" id="SSF49464">
    <property type="entry name" value="Carboxypeptidase regulatory domain-like"/>
    <property type="match status" value="1"/>
</dbReference>
<evidence type="ECO:0000256" key="7">
    <source>
        <dbReference type="ARBA" id="ARBA00023237"/>
    </source>
</evidence>
<feature type="domain" description="TonB-dependent receptor-like beta-barrel" evidence="11">
    <location>
        <begin position="540"/>
        <end position="915"/>
    </location>
</feature>
<keyword evidence="7 8" id="KW-0998">Cell outer membrane</keyword>
<sequence>MKKIGLSLTGWCRMLLCVGLAALPSASLGARGELLADQRLNLNLSFSSASLREVVSAFTEQTGVVFSYETSLGKRTLSDVHVVIQDASLEEMLNTLFYDTGISWKIKDHVVALTAIPSSKKNTSTGPAPSPSANRKPVVTGRVVNEEGEPLVGVNVLVKGTTQGTSTDIDGIYSIAVADDDVLQFTYLGYGSAEWRVGTQTRIDVVLKEDKQMLDEVVVVGYGTVKRRDLVGAVDQVDSKVFSERSNPSISRSLQGAIPNLNISMRDGKPSRAATINIRGTGSIGSGGGALVLIDGVEGDLETVNPQDIASVSVLKDASSAAIYGARGAFGVILVTTKSAEEGETKVTYNGSFSLHARTVKPQLVTDGYEWTTGYINAWNGYYNGQNPLPSYINNIAPYSDSWYKELARRSTDPSLERVRINDKNQYEYFANTDWMDAFYKDFNYSHEHNISVSGGNQNADYYVSGRFYDQDGIYRVGDERYKQYNVRAKGNIRIRPWLRLNNNMDFTVVDYHQPMLYYSLQLPQRMIEHGGQPINPITNPDGTWTYAAVLNGYAGFAEGSSYQQDDKFTMKDKLGIEIDVVKDVLKISGDLSYLFARNKRERVTNMYTGYRGPDTPITVNESQGSTLENLRQDTNYLSSNIYGEYTPKLGDDHTLKLLAGWNLETKKYRGTTIKREGLTVPSKPSFGLMDGLTSDPVVSGYDWSYVGAFFRANYGYQGKYLAEFSCRYDGSSKFPENSKWGFFPSASIGWRLSEEKFMEWSRNWLDNFKIRLSAGSMGNGNIDPYKYIDYMTIKTSTVVIGDALGSYTTAPGAIPLSLTWETATTYDVGFDMDLFRNRLSIGFDWYRRYTTDMYTVGVSLPSVYGTDAPKGNNASLKTNGWELSVGWRDSFELGGKAFSYNVKAMVWDARTWVTEYINPTGALGDYYEGKELGEIWGYRVEGLFRDQEDIDSHAEQSFLQTLDKVTRPGQVKFADLNQDGKIDRGAYTTADPGDLTVIGNETPRYCYGINLGFNWNGIGISTFWQGVGKKDWYPRYDSGFFWGQYNRPFGYMLKQHTGDKVYREELDNWDTAYWPRYTTYQTHQSSVNRPLTINNDRYMQDVSYIRLKNITVDYTFPDRICKKLHIKGLKVWVSGENLWTYSPMFEHCDNYDPEVINAGDSDFRTSEGDGYSYPMLRTVTLGVNLSF</sequence>
<dbReference type="InterPro" id="IPR023997">
    <property type="entry name" value="TonB-dep_OMP_SusC/RagA_CS"/>
</dbReference>
<evidence type="ECO:0000256" key="3">
    <source>
        <dbReference type="ARBA" id="ARBA00022452"/>
    </source>
</evidence>
<feature type="chain" id="PRO_5021258344" evidence="10">
    <location>
        <begin position="30"/>
        <end position="1188"/>
    </location>
</feature>
<dbReference type="RefSeq" id="WP_141412332.1">
    <property type="nucleotide sequence ID" value="NZ_AP019735.1"/>
</dbReference>
<dbReference type="Proteomes" id="UP000318946">
    <property type="component" value="Chromosome"/>
</dbReference>
<evidence type="ECO:0000256" key="9">
    <source>
        <dbReference type="RuleBase" id="RU003357"/>
    </source>
</evidence>
<evidence type="ECO:0000256" key="5">
    <source>
        <dbReference type="ARBA" id="ARBA00023077"/>
    </source>
</evidence>
<evidence type="ECO:0000256" key="6">
    <source>
        <dbReference type="ARBA" id="ARBA00023136"/>
    </source>
</evidence>
<evidence type="ECO:0000256" key="8">
    <source>
        <dbReference type="PROSITE-ProRule" id="PRU01360"/>
    </source>
</evidence>
<feature type="domain" description="TonB-dependent receptor plug" evidence="12">
    <location>
        <begin position="227"/>
        <end position="332"/>
    </location>
</feature>
<reference evidence="14" key="1">
    <citation type="submission" date="2019-06" db="EMBL/GenBank/DDBJ databases">
        <title>Alistipes onderdonkii subsp. vulgaris subsp. nov., Alistipes dispar sp. nov. and Alistipes communis sp. nov., isolated from human faeces, and creation of Alistipes onderdonkii subsp. onderdonkii subsp. nov.</title>
        <authorList>
            <person name="Sakamoto M."/>
            <person name="Ikeyama N."/>
            <person name="Ogata Y."/>
            <person name="Suda W."/>
            <person name="Iino T."/>
            <person name="Hattori M."/>
            <person name="Ohkuma M."/>
        </authorList>
    </citation>
    <scope>NUCLEOTIDE SEQUENCE [LARGE SCALE GENOMIC DNA]</scope>
    <source>
        <strain evidence="14">5CBH24</strain>
    </source>
</reference>
<dbReference type="GO" id="GO:0009279">
    <property type="term" value="C:cell outer membrane"/>
    <property type="evidence" value="ECO:0007669"/>
    <property type="project" value="UniProtKB-SubCell"/>
</dbReference>
<evidence type="ECO:0000256" key="1">
    <source>
        <dbReference type="ARBA" id="ARBA00004571"/>
    </source>
</evidence>
<keyword evidence="14" id="KW-1185">Reference proteome</keyword>
<evidence type="ECO:0000313" key="13">
    <source>
        <dbReference type="EMBL" id="BBL03555.1"/>
    </source>
</evidence>
<evidence type="ECO:0000313" key="14">
    <source>
        <dbReference type="Proteomes" id="UP000318946"/>
    </source>
</evidence>
<dbReference type="EMBL" id="AP019735">
    <property type="protein sequence ID" value="BBL03555.1"/>
    <property type="molecule type" value="Genomic_DNA"/>
</dbReference>
<dbReference type="Pfam" id="PF13715">
    <property type="entry name" value="CarbopepD_reg_2"/>
    <property type="match status" value="1"/>
</dbReference>
<dbReference type="OrthoDB" id="778480at2"/>
<dbReference type="InterPro" id="IPR039426">
    <property type="entry name" value="TonB-dep_rcpt-like"/>
</dbReference>
<keyword evidence="5 9" id="KW-0798">TonB box</keyword>
<dbReference type="InterPro" id="IPR000531">
    <property type="entry name" value="Beta-barrel_TonB"/>
</dbReference>
<evidence type="ECO:0000256" key="10">
    <source>
        <dbReference type="SAM" id="SignalP"/>
    </source>
</evidence>
<dbReference type="Gene3D" id="2.40.170.20">
    <property type="entry name" value="TonB-dependent receptor, beta-barrel domain"/>
    <property type="match status" value="1"/>
</dbReference>
<name>A0A4Y1WS61_9BACT</name>
<keyword evidence="3 8" id="KW-1134">Transmembrane beta strand</keyword>
<dbReference type="Pfam" id="PF07715">
    <property type="entry name" value="Plug"/>
    <property type="match status" value="1"/>
</dbReference>
<evidence type="ECO:0000259" key="12">
    <source>
        <dbReference type="Pfam" id="PF07715"/>
    </source>
</evidence>
<comment type="subcellular location">
    <subcellularLocation>
        <location evidence="1 8">Cell outer membrane</location>
        <topology evidence="1 8">Multi-pass membrane protein</topology>
    </subcellularLocation>
</comment>
<dbReference type="Gene3D" id="2.170.130.10">
    <property type="entry name" value="TonB-dependent receptor, plug domain"/>
    <property type="match status" value="1"/>
</dbReference>
<dbReference type="AlphaFoldDB" id="A0A4Y1WS61"/>
<protein>
    <submittedName>
        <fullName evidence="13">SusC/RagA family TonB-linked outer membrane protein</fullName>
    </submittedName>
</protein>
<keyword evidence="4 8" id="KW-0812">Transmembrane</keyword>
<keyword evidence="2 8" id="KW-0813">Transport</keyword>
<dbReference type="NCBIfam" id="TIGR04057">
    <property type="entry name" value="SusC_RagA_signa"/>
    <property type="match status" value="1"/>
</dbReference>
<dbReference type="InterPro" id="IPR023996">
    <property type="entry name" value="TonB-dep_OMP_SusC/RagA"/>
</dbReference>
<dbReference type="Pfam" id="PF00593">
    <property type="entry name" value="TonB_dep_Rec_b-barrel"/>
    <property type="match status" value="1"/>
</dbReference>
<gene>
    <name evidence="13" type="ORF">A5CBH24_08680</name>
</gene>